<dbReference type="Gene3D" id="2.60.40.150">
    <property type="entry name" value="C2 domain"/>
    <property type="match status" value="1"/>
</dbReference>
<dbReference type="GO" id="GO:0008289">
    <property type="term" value="F:lipid binding"/>
    <property type="evidence" value="ECO:0007669"/>
    <property type="project" value="UniProtKB-KW"/>
</dbReference>
<dbReference type="Pfam" id="PF00168">
    <property type="entry name" value="C2"/>
    <property type="match status" value="1"/>
</dbReference>
<keyword evidence="9" id="KW-0472">Membrane</keyword>
<evidence type="ECO:0000256" key="1">
    <source>
        <dbReference type="ARBA" id="ARBA00004123"/>
    </source>
</evidence>
<name>A0AA38CM76_TAXCH</name>
<evidence type="ECO:0000313" key="14">
    <source>
        <dbReference type="Proteomes" id="UP000824469"/>
    </source>
</evidence>
<protein>
    <recommendedName>
        <fullName evidence="12">C2 domain-containing protein</fullName>
    </recommendedName>
</protein>
<evidence type="ECO:0000256" key="2">
    <source>
        <dbReference type="ARBA" id="ARBA00004236"/>
    </source>
</evidence>
<evidence type="ECO:0000256" key="6">
    <source>
        <dbReference type="ARBA" id="ARBA00022723"/>
    </source>
</evidence>
<organism evidence="13 14">
    <name type="scientific">Taxus chinensis</name>
    <name type="common">Chinese yew</name>
    <name type="synonym">Taxus wallichiana var. chinensis</name>
    <dbReference type="NCBI Taxonomy" id="29808"/>
    <lineage>
        <taxon>Eukaryota</taxon>
        <taxon>Viridiplantae</taxon>
        <taxon>Streptophyta</taxon>
        <taxon>Embryophyta</taxon>
        <taxon>Tracheophyta</taxon>
        <taxon>Spermatophyta</taxon>
        <taxon>Pinopsida</taxon>
        <taxon>Pinidae</taxon>
        <taxon>Conifers II</taxon>
        <taxon>Cupressales</taxon>
        <taxon>Taxaceae</taxon>
        <taxon>Taxus</taxon>
    </lineage>
</organism>
<dbReference type="SMART" id="SM00239">
    <property type="entry name" value="C2"/>
    <property type="match status" value="1"/>
</dbReference>
<evidence type="ECO:0000256" key="3">
    <source>
        <dbReference type="ARBA" id="ARBA00022468"/>
    </source>
</evidence>
<keyword evidence="5" id="KW-0938">Abscisic acid signaling pathway</keyword>
<dbReference type="InterPro" id="IPR000008">
    <property type="entry name" value="C2_dom"/>
</dbReference>
<evidence type="ECO:0000256" key="7">
    <source>
        <dbReference type="ARBA" id="ARBA00022837"/>
    </source>
</evidence>
<dbReference type="AlphaFoldDB" id="A0AA38CM76"/>
<dbReference type="InterPro" id="IPR035892">
    <property type="entry name" value="C2_domain_sf"/>
</dbReference>
<keyword evidence="3" id="KW-0343">GTPase activation</keyword>
<evidence type="ECO:0000256" key="11">
    <source>
        <dbReference type="ARBA" id="ARBA00024037"/>
    </source>
</evidence>
<dbReference type="PANTHER" id="PTHR45933">
    <property type="entry name" value="PROTEIN C2-DOMAIN ABA-RELATED 4"/>
    <property type="match status" value="1"/>
</dbReference>
<comment type="subcellular location">
    <subcellularLocation>
        <location evidence="2">Cell membrane</location>
    </subcellularLocation>
    <subcellularLocation>
        <location evidence="1">Nucleus</location>
    </subcellularLocation>
</comment>
<evidence type="ECO:0000256" key="4">
    <source>
        <dbReference type="ARBA" id="ARBA00022475"/>
    </source>
</evidence>
<evidence type="ECO:0000256" key="8">
    <source>
        <dbReference type="ARBA" id="ARBA00023121"/>
    </source>
</evidence>
<dbReference type="PROSITE" id="PS50004">
    <property type="entry name" value="C2"/>
    <property type="match status" value="1"/>
</dbReference>
<dbReference type="GO" id="GO:0005634">
    <property type="term" value="C:nucleus"/>
    <property type="evidence" value="ECO:0007669"/>
    <property type="project" value="UniProtKB-SubCell"/>
</dbReference>
<accession>A0AA38CM76</accession>
<feature type="non-terminal residue" evidence="13">
    <location>
        <position position="1"/>
    </location>
</feature>
<evidence type="ECO:0000256" key="10">
    <source>
        <dbReference type="ARBA" id="ARBA00023242"/>
    </source>
</evidence>
<dbReference type="OMA" id="GVENDLW"/>
<dbReference type="PANTHER" id="PTHR45933:SF5">
    <property type="entry name" value="PROTEIN C2-DOMAIN ABA-RELATED 4"/>
    <property type="match status" value="1"/>
</dbReference>
<evidence type="ECO:0000313" key="13">
    <source>
        <dbReference type="EMBL" id="KAH9299178.1"/>
    </source>
</evidence>
<sequence length="88" mass="10055">MGEAQIEGILKVRIVKGTNLAVRDLRSSDPYVVVRLGHQKVKTRVIKKDLNPTWDEELSLYIPHSTPLLLKLEVFDKDLLSRDDKMGN</sequence>
<dbReference type="GO" id="GO:0009738">
    <property type="term" value="P:abscisic acid-activated signaling pathway"/>
    <property type="evidence" value="ECO:0007669"/>
    <property type="project" value="UniProtKB-KW"/>
</dbReference>
<dbReference type="SUPFAM" id="SSF49562">
    <property type="entry name" value="C2 domain (Calcium/lipid-binding domain, CaLB)"/>
    <property type="match status" value="1"/>
</dbReference>
<dbReference type="GO" id="GO:0005096">
    <property type="term" value="F:GTPase activator activity"/>
    <property type="evidence" value="ECO:0007669"/>
    <property type="project" value="UniProtKB-KW"/>
</dbReference>
<proteinExistence type="inferred from homology"/>
<dbReference type="InterPro" id="IPR044562">
    <property type="entry name" value="CAR1-11"/>
</dbReference>
<keyword evidence="4" id="KW-1003">Cell membrane</keyword>
<dbReference type="GO" id="GO:0005886">
    <property type="term" value="C:plasma membrane"/>
    <property type="evidence" value="ECO:0007669"/>
    <property type="project" value="UniProtKB-SubCell"/>
</dbReference>
<keyword evidence="7" id="KW-0106">Calcium</keyword>
<reference evidence="13 14" key="1">
    <citation type="journal article" date="2021" name="Nat. Plants">
        <title>The Taxus genome provides insights into paclitaxel biosynthesis.</title>
        <authorList>
            <person name="Xiong X."/>
            <person name="Gou J."/>
            <person name="Liao Q."/>
            <person name="Li Y."/>
            <person name="Zhou Q."/>
            <person name="Bi G."/>
            <person name="Li C."/>
            <person name="Du R."/>
            <person name="Wang X."/>
            <person name="Sun T."/>
            <person name="Guo L."/>
            <person name="Liang H."/>
            <person name="Lu P."/>
            <person name="Wu Y."/>
            <person name="Zhang Z."/>
            <person name="Ro D.K."/>
            <person name="Shang Y."/>
            <person name="Huang S."/>
            <person name="Yan J."/>
        </authorList>
    </citation>
    <scope>NUCLEOTIDE SEQUENCE [LARGE SCALE GENOMIC DNA]</scope>
    <source>
        <strain evidence="13">Ta-2019</strain>
    </source>
</reference>
<gene>
    <name evidence="13" type="ORF">KI387_030860</name>
</gene>
<feature type="domain" description="C2" evidence="12">
    <location>
        <begin position="1"/>
        <end position="88"/>
    </location>
</feature>
<dbReference type="EMBL" id="JAHRHJ020000010">
    <property type="protein sequence ID" value="KAH9299178.1"/>
    <property type="molecule type" value="Genomic_DNA"/>
</dbReference>
<keyword evidence="10" id="KW-0539">Nucleus</keyword>
<keyword evidence="8" id="KW-0446">Lipid-binding</keyword>
<dbReference type="GO" id="GO:0046872">
    <property type="term" value="F:metal ion binding"/>
    <property type="evidence" value="ECO:0007669"/>
    <property type="project" value="UniProtKB-KW"/>
</dbReference>
<evidence type="ECO:0000256" key="5">
    <source>
        <dbReference type="ARBA" id="ARBA00022682"/>
    </source>
</evidence>
<keyword evidence="6" id="KW-0479">Metal-binding</keyword>
<evidence type="ECO:0000256" key="9">
    <source>
        <dbReference type="ARBA" id="ARBA00023136"/>
    </source>
</evidence>
<dbReference type="Proteomes" id="UP000824469">
    <property type="component" value="Unassembled WGS sequence"/>
</dbReference>
<evidence type="ECO:0000259" key="12">
    <source>
        <dbReference type="PROSITE" id="PS50004"/>
    </source>
</evidence>
<comment type="caution">
    <text evidence="13">The sequence shown here is derived from an EMBL/GenBank/DDBJ whole genome shotgun (WGS) entry which is preliminary data.</text>
</comment>
<comment type="similarity">
    <text evidence="11">Belongs to the plant CAR protein family.</text>
</comment>
<keyword evidence="14" id="KW-1185">Reference proteome</keyword>